<dbReference type="GO" id="GO:0032259">
    <property type="term" value="P:methylation"/>
    <property type="evidence" value="ECO:0007669"/>
    <property type="project" value="UniProtKB-KW"/>
</dbReference>
<proteinExistence type="predicted"/>
<evidence type="ECO:0000313" key="6">
    <source>
        <dbReference type="EMBL" id="MBM7703258.1"/>
    </source>
</evidence>
<reference evidence="6 7" key="1">
    <citation type="submission" date="2021-01" db="EMBL/GenBank/DDBJ databases">
        <title>Genomic Encyclopedia of Type Strains, Phase IV (KMG-IV): sequencing the most valuable type-strain genomes for metagenomic binning, comparative biology and taxonomic classification.</title>
        <authorList>
            <person name="Goeker M."/>
        </authorList>
    </citation>
    <scope>NUCLEOTIDE SEQUENCE [LARGE SCALE GENOMIC DNA]</scope>
    <source>
        <strain evidence="6 7">DSM 104297</strain>
    </source>
</reference>
<dbReference type="RefSeq" id="WP_239583454.1">
    <property type="nucleotide sequence ID" value="NZ_JAFBFC010000003.1"/>
</dbReference>
<evidence type="ECO:0000256" key="5">
    <source>
        <dbReference type="SAM" id="Phobius"/>
    </source>
</evidence>
<comment type="subcellular location">
    <subcellularLocation>
        <location evidence="1">Membrane</location>
        <topology evidence="1">Multi-pass membrane protein</topology>
    </subcellularLocation>
</comment>
<evidence type="ECO:0000256" key="3">
    <source>
        <dbReference type="ARBA" id="ARBA00022989"/>
    </source>
</evidence>
<dbReference type="InterPro" id="IPR007269">
    <property type="entry name" value="ICMT_MeTrfase"/>
</dbReference>
<dbReference type="Pfam" id="PF04140">
    <property type="entry name" value="ICMT"/>
    <property type="match status" value="1"/>
</dbReference>
<keyword evidence="4 5" id="KW-0472">Membrane</keyword>
<keyword evidence="3 5" id="KW-1133">Transmembrane helix</keyword>
<dbReference type="EMBL" id="JAFBFC010000003">
    <property type="protein sequence ID" value="MBM7703258.1"/>
    <property type="molecule type" value="Genomic_DNA"/>
</dbReference>
<dbReference type="PANTHER" id="PTHR43847">
    <property type="entry name" value="BLL3993 PROTEIN"/>
    <property type="match status" value="1"/>
</dbReference>
<dbReference type="InterPro" id="IPR052527">
    <property type="entry name" value="Metal_cation-efflux_comp"/>
</dbReference>
<name>A0ABS2QUT5_9BACI</name>
<evidence type="ECO:0000256" key="4">
    <source>
        <dbReference type="ARBA" id="ARBA00023136"/>
    </source>
</evidence>
<evidence type="ECO:0000313" key="7">
    <source>
        <dbReference type="Proteomes" id="UP000809829"/>
    </source>
</evidence>
<evidence type="ECO:0000256" key="1">
    <source>
        <dbReference type="ARBA" id="ARBA00004141"/>
    </source>
</evidence>
<evidence type="ECO:0000256" key="2">
    <source>
        <dbReference type="ARBA" id="ARBA00022692"/>
    </source>
</evidence>
<keyword evidence="6" id="KW-0489">Methyltransferase</keyword>
<feature type="transmembrane region" description="Helical" evidence="5">
    <location>
        <begin position="121"/>
        <end position="154"/>
    </location>
</feature>
<feature type="transmembrane region" description="Helical" evidence="5">
    <location>
        <begin position="69"/>
        <end position="88"/>
    </location>
</feature>
<keyword evidence="6" id="KW-0808">Transferase</keyword>
<feature type="transmembrane region" description="Helical" evidence="5">
    <location>
        <begin position="41"/>
        <end position="62"/>
    </location>
</feature>
<dbReference type="PANTHER" id="PTHR43847:SF1">
    <property type="entry name" value="BLL3993 PROTEIN"/>
    <property type="match status" value="1"/>
</dbReference>
<dbReference type="GO" id="GO:0008168">
    <property type="term" value="F:methyltransferase activity"/>
    <property type="evidence" value="ECO:0007669"/>
    <property type="project" value="UniProtKB-KW"/>
</dbReference>
<comment type="caution">
    <text evidence="6">The sequence shown here is derived from an EMBL/GenBank/DDBJ whole genome shotgun (WGS) entry which is preliminary data.</text>
</comment>
<protein>
    <submittedName>
        <fullName evidence="6">Methyltransferase</fullName>
    </submittedName>
</protein>
<dbReference type="Proteomes" id="UP000809829">
    <property type="component" value="Unassembled WGS sequence"/>
</dbReference>
<accession>A0ABS2QUT5</accession>
<keyword evidence="7" id="KW-1185">Reference proteome</keyword>
<organism evidence="6 7">
    <name type="scientific">Priestia iocasae</name>
    <dbReference type="NCBI Taxonomy" id="2291674"/>
    <lineage>
        <taxon>Bacteria</taxon>
        <taxon>Bacillati</taxon>
        <taxon>Bacillota</taxon>
        <taxon>Bacilli</taxon>
        <taxon>Bacillales</taxon>
        <taxon>Bacillaceae</taxon>
        <taxon>Priestia</taxon>
    </lineage>
</organism>
<sequence length="184" mass="21800">MIFYVLLIMLAVQRVIELIVAKRNEKWMKKQGAIEIGQAHYKWIVIVHMSFFISLFIEVQWFQKAVSNWWIWLTLLFVIVQGARVWAISSLGKYWNTKIIILPEADVVLKGPYRYMKHPNYVIVAMEFIIIPLLFHAYVTLILFSLLNIAVLSVRIPIEEKALRSLTNYEQSTQKYRRFVPIKK</sequence>
<gene>
    <name evidence="6" type="ORF">JOC83_002105</name>
</gene>
<keyword evidence="2 5" id="KW-0812">Transmembrane</keyword>
<dbReference type="Gene3D" id="1.20.120.1630">
    <property type="match status" value="1"/>
</dbReference>